<name>A0A549SN93_9HYPH</name>
<accession>A0A549SN93</accession>
<comment type="caution">
    <text evidence="1">The sequence shown here is derived from an EMBL/GenBank/DDBJ whole genome shotgun (WGS) entry which is preliminary data.</text>
</comment>
<reference evidence="1 2" key="1">
    <citation type="submission" date="2019-07" db="EMBL/GenBank/DDBJ databases">
        <title>Ln-dependent methylotrophs.</title>
        <authorList>
            <person name="Tani A."/>
        </authorList>
    </citation>
    <scope>NUCLEOTIDE SEQUENCE [LARGE SCALE GENOMIC DNA]</scope>
    <source>
        <strain evidence="1 2">SM12</strain>
    </source>
</reference>
<feature type="non-terminal residue" evidence="1">
    <location>
        <position position="98"/>
    </location>
</feature>
<keyword evidence="2" id="KW-1185">Reference proteome</keyword>
<dbReference type="AlphaFoldDB" id="A0A549SN93"/>
<evidence type="ECO:0000313" key="2">
    <source>
        <dbReference type="Proteomes" id="UP000316801"/>
    </source>
</evidence>
<evidence type="ECO:0000313" key="1">
    <source>
        <dbReference type="EMBL" id="TRL31113.1"/>
    </source>
</evidence>
<proteinExistence type="predicted"/>
<dbReference type="EMBL" id="VJMG01000101">
    <property type="protein sequence ID" value="TRL31113.1"/>
    <property type="molecule type" value="Genomic_DNA"/>
</dbReference>
<gene>
    <name evidence="1" type="ORF">FNA46_24580</name>
</gene>
<dbReference type="Proteomes" id="UP000316801">
    <property type="component" value="Unassembled WGS sequence"/>
</dbReference>
<protein>
    <submittedName>
        <fullName evidence="1">Uncharacterized protein</fullName>
    </submittedName>
</protein>
<organism evidence="1 2">
    <name type="scientific">Rhizobium straminoryzae</name>
    <dbReference type="NCBI Taxonomy" id="1387186"/>
    <lineage>
        <taxon>Bacteria</taxon>
        <taxon>Pseudomonadati</taxon>
        <taxon>Pseudomonadota</taxon>
        <taxon>Alphaproteobacteria</taxon>
        <taxon>Hyphomicrobiales</taxon>
        <taxon>Rhizobiaceae</taxon>
        <taxon>Rhizobium/Agrobacterium group</taxon>
        <taxon>Rhizobium</taxon>
    </lineage>
</organism>
<sequence>MRTDARTPEMDQAAFAALVETYGADPKRWPEKRRAAALVFAETPDGAESLRRAARLDAALDLAHPPMPAAALAGRILAGAEQRVTFAIRLRRFLVGAG</sequence>